<comment type="caution">
    <text evidence="1">The sequence shown here is derived from an EMBL/GenBank/DDBJ whole genome shotgun (WGS) entry which is preliminary data.</text>
</comment>
<evidence type="ECO:0000313" key="1">
    <source>
        <dbReference type="EMBL" id="KAF0022600.1"/>
    </source>
</evidence>
<gene>
    <name evidence="1" type="ORF">F2P81_025226</name>
</gene>
<dbReference type="AlphaFoldDB" id="A0A6A4RTA8"/>
<dbReference type="EMBL" id="VEVO01000025">
    <property type="protein sequence ID" value="KAF0022600.1"/>
    <property type="molecule type" value="Genomic_DNA"/>
</dbReference>
<reference evidence="1 2" key="1">
    <citation type="submission" date="2019-06" db="EMBL/GenBank/DDBJ databases">
        <title>Draft genomes of female and male turbot (Scophthalmus maximus).</title>
        <authorList>
            <person name="Xu H."/>
            <person name="Xu X.-W."/>
            <person name="Shao C."/>
            <person name="Chen S."/>
        </authorList>
    </citation>
    <scope>NUCLEOTIDE SEQUENCE [LARGE SCALE GENOMIC DNA]</scope>
    <source>
        <strain evidence="1">Ysfricsl-2016a</strain>
        <tissue evidence="1">Blood</tissue>
    </source>
</reference>
<name>A0A6A4RTA8_SCOMX</name>
<protein>
    <submittedName>
        <fullName evidence="1">Uncharacterized protein</fullName>
    </submittedName>
</protein>
<dbReference type="Proteomes" id="UP000438429">
    <property type="component" value="Unassembled WGS sequence"/>
</dbReference>
<organism evidence="1 2">
    <name type="scientific">Scophthalmus maximus</name>
    <name type="common">Turbot</name>
    <name type="synonym">Psetta maxima</name>
    <dbReference type="NCBI Taxonomy" id="52904"/>
    <lineage>
        <taxon>Eukaryota</taxon>
        <taxon>Metazoa</taxon>
        <taxon>Chordata</taxon>
        <taxon>Craniata</taxon>
        <taxon>Vertebrata</taxon>
        <taxon>Euteleostomi</taxon>
        <taxon>Actinopterygii</taxon>
        <taxon>Neopterygii</taxon>
        <taxon>Teleostei</taxon>
        <taxon>Neoteleostei</taxon>
        <taxon>Acanthomorphata</taxon>
        <taxon>Carangaria</taxon>
        <taxon>Pleuronectiformes</taxon>
        <taxon>Pleuronectoidei</taxon>
        <taxon>Scophthalmidae</taxon>
        <taxon>Scophthalmus</taxon>
    </lineage>
</organism>
<evidence type="ECO:0000313" key="2">
    <source>
        <dbReference type="Proteomes" id="UP000438429"/>
    </source>
</evidence>
<sequence>MCEKAQNKNSRSQNVCRRARRRLTLRSHRTRSITYTGPAKTQLDAKFASLSRVTRWPMSVELLPPSLSPGVLSSYRDGGSLVSLCVKETARQEVNEPDRFVSTVVLQPFMCVCVFVQRSFVRESERKNANVPRTKLMRAK</sequence>
<proteinExistence type="predicted"/>
<accession>A0A6A4RTA8</accession>